<dbReference type="Pfam" id="PF06629">
    <property type="entry name" value="MipA"/>
    <property type="match status" value="1"/>
</dbReference>
<comment type="caution">
    <text evidence="6">The sequence shown here is derived from an EMBL/GenBank/DDBJ whole genome shotgun (WGS) entry which is preliminary data.</text>
</comment>
<dbReference type="GO" id="GO:0009252">
    <property type="term" value="P:peptidoglycan biosynthetic process"/>
    <property type="evidence" value="ECO:0007669"/>
    <property type="project" value="TreeGrafter"/>
</dbReference>
<dbReference type="EMBL" id="RQXU01000004">
    <property type="protein sequence ID" value="RRH89843.1"/>
    <property type="molecule type" value="Genomic_DNA"/>
</dbReference>
<accession>A0A3P3ETZ2</accession>
<sequence>MKKQTRLAARGPRFHGRSAFAAIAVGAIFATCMPLAWAQSGDEKFQAGGSQWGLGIAAGMDRKPYREFDDKAVVIPMVTYENRWVSVAGPSLDLKLPSAGPVSFRLRARYASDGYEAEDSPYLAGMDERKASIWLGGAAIWRNEFANLSAELLADASGHSKGTRFKLQVDRRFTSGAFSFTPRLAVHWADRKYVDYYYGVRAAESRPDRARYEGDAAANVELGLRVDYAVAPKQTLFLDLSGTSLGSGIKNSPLVGRSSQTGVRVGYLYRF</sequence>
<evidence type="ECO:0000256" key="4">
    <source>
        <dbReference type="ARBA" id="ARBA00023136"/>
    </source>
</evidence>
<evidence type="ECO:0000256" key="1">
    <source>
        <dbReference type="ARBA" id="ARBA00004442"/>
    </source>
</evidence>
<evidence type="ECO:0000256" key="3">
    <source>
        <dbReference type="ARBA" id="ARBA00022729"/>
    </source>
</evidence>
<evidence type="ECO:0000313" key="6">
    <source>
        <dbReference type="EMBL" id="RRH89843.1"/>
    </source>
</evidence>
<dbReference type="PANTHER" id="PTHR38776">
    <property type="entry name" value="MLTA-INTERACTING PROTEIN-RELATED"/>
    <property type="match status" value="1"/>
</dbReference>
<organism evidence="6 7">
    <name type="scientific">Variovorax beijingensis</name>
    <dbReference type="NCBI Taxonomy" id="2496117"/>
    <lineage>
        <taxon>Bacteria</taxon>
        <taxon>Pseudomonadati</taxon>
        <taxon>Pseudomonadota</taxon>
        <taxon>Betaproteobacteria</taxon>
        <taxon>Burkholderiales</taxon>
        <taxon>Comamonadaceae</taxon>
        <taxon>Variovorax</taxon>
    </lineage>
</organism>
<dbReference type="InterPro" id="IPR010583">
    <property type="entry name" value="MipA"/>
</dbReference>
<comment type="similarity">
    <text evidence="2">Belongs to the MipA/OmpV family.</text>
</comment>
<dbReference type="Proteomes" id="UP000271590">
    <property type="component" value="Unassembled WGS sequence"/>
</dbReference>
<dbReference type="RefSeq" id="WP_124958179.1">
    <property type="nucleotide sequence ID" value="NZ_RQXU01000004.1"/>
</dbReference>
<proteinExistence type="inferred from homology"/>
<gene>
    <name evidence="6" type="ORF">EH244_09685</name>
</gene>
<comment type="subcellular location">
    <subcellularLocation>
        <location evidence="1">Cell outer membrane</location>
    </subcellularLocation>
</comment>
<evidence type="ECO:0000313" key="7">
    <source>
        <dbReference type="Proteomes" id="UP000271590"/>
    </source>
</evidence>
<evidence type="ECO:0000256" key="5">
    <source>
        <dbReference type="ARBA" id="ARBA00023237"/>
    </source>
</evidence>
<dbReference type="PANTHER" id="PTHR38776:SF1">
    <property type="entry name" value="MLTA-INTERACTING PROTEIN-RELATED"/>
    <property type="match status" value="1"/>
</dbReference>
<keyword evidence="3" id="KW-0732">Signal</keyword>
<reference evidence="6 7" key="1">
    <citation type="submission" date="2018-11" db="EMBL/GenBank/DDBJ databases">
        <title>The genome of Variovorax sp T529.</title>
        <authorList>
            <person name="Gao J."/>
        </authorList>
    </citation>
    <scope>NUCLEOTIDE SEQUENCE [LARGE SCALE GENOMIC DNA]</scope>
    <source>
        <strain evidence="6 7">T529</strain>
    </source>
</reference>
<keyword evidence="5" id="KW-0998">Cell outer membrane</keyword>
<name>A0A3P3ETZ2_9BURK</name>
<dbReference type="GO" id="GO:0009279">
    <property type="term" value="C:cell outer membrane"/>
    <property type="evidence" value="ECO:0007669"/>
    <property type="project" value="UniProtKB-SubCell"/>
</dbReference>
<keyword evidence="4" id="KW-0472">Membrane</keyword>
<dbReference type="AlphaFoldDB" id="A0A3P3ETZ2"/>
<protein>
    <submittedName>
        <fullName evidence="6">MipA/OmpV family protein</fullName>
    </submittedName>
</protein>
<evidence type="ECO:0000256" key="2">
    <source>
        <dbReference type="ARBA" id="ARBA00005722"/>
    </source>
</evidence>